<dbReference type="InterPro" id="IPR049979">
    <property type="entry name" value="Cys_resp_CS_actino"/>
</dbReference>
<dbReference type="NCBIfam" id="NF042934">
    <property type="entry name" value="cis_reg_atten"/>
    <property type="match status" value="1"/>
</dbReference>
<keyword evidence="2" id="KW-1185">Reference proteome</keyword>
<dbReference type="EMBL" id="JBITYG010000004">
    <property type="protein sequence ID" value="MFI9102162.1"/>
    <property type="molecule type" value="Genomic_DNA"/>
</dbReference>
<dbReference type="RefSeq" id="WP_399649440.1">
    <property type="nucleotide sequence ID" value="NZ_JBITYG010000004.1"/>
</dbReference>
<evidence type="ECO:0000313" key="1">
    <source>
        <dbReference type="EMBL" id="MFI9102162.1"/>
    </source>
</evidence>
<comment type="caution">
    <text evidence="1">The sequence shown here is derived from an EMBL/GenBank/DDBJ whole genome shotgun (WGS) entry which is preliminary data.</text>
</comment>
<evidence type="ECO:0000313" key="2">
    <source>
        <dbReference type="Proteomes" id="UP001614394"/>
    </source>
</evidence>
<name>A0ABW8C8G3_9ACTN</name>
<sequence length="40" mass="4438">MRTAPGRVVVDTLDPRGPVVHLYGRQHIDLQRIAGSLCCH</sequence>
<reference evidence="1 2" key="1">
    <citation type="submission" date="2024-10" db="EMBL/GenBank/DDBJ databases">
        <title>The Natural Products Discovery Center: Release of the First 8490 Sequenced Strains for Exploring Actinobacteria Biosynthetic Diversity.</title>
        <authorList>
            <person name="Kalkreuter E."/>
            <person name="Kautsar S.A."/>
            <person name="Yang D."/>
            <person name="Bader C.D."/>
            <person name="Teijaro C.N."/>
            <person name="Fluegel L."/>
            <person name="Davis C.M."/>
            <person name="Simpson J.R."/>
            <person name="Lauterbach L."/>
            <person name="Steele A.D."/>
            <person name="Gui C."/>
            <person name="Meng S."/>
            <person name="Li G."/>
            <person name="Viehrig K."/>
            <person name="Ye F."/>
            <person name="Su P."/>
            <person name="Kiefer A.F."/>
            <person name="Nichols A."/>
            <person name="Cepeda A.J."/>
            <person name="Yan W."/>
            <person name="Fan B."/>
            <person name="Jiang Y."/>
            <person name="Adhikari A."/>
            <person name="Zheng C.-J."/>
            <person name="Schuster L."/>
            <person name="Cowan T.M."/>
            <person name="Smanski M.J."/>
            <person name="Chevrette M.G."/>
            <person name="De Carvalho L.P.S."/>
            <person name="Shen B."/>
        </authorList>
    </citation>
    <scope>NUCLEOTIDE SEQUENCE [LARGE SCALE GENOMIC DNA]</scope>
    <source>
        <strain evidence="1 2">NPDC053399</strain>
    </source>
</reference>
<protein>
    <submittedName>
        <fullName evidence="1">Leader peptide</fullName>
    </submittedName>
</protein>
<accession>A0ABW8C8G3</accession>
<dbReference type="Proteomes" id="UP001614394">
    <property type="component" value="Unassembled WGS sequence"/>
</dbReference>
<organism evidence="1 2">
    <name type="scientific">Streptomyces fildesensis</name>
    <dbReference type="NCBI Taxonomy" id="375757"/>
    <lineage>
        <taxon>Bacteria</taxon>
        <taxon>Bacillati</taxon>
        <taxon>Actinomycetota</taxon>
        <taxon>Actinomycetes</taxon>
        <taxon>Kitasatosporales</taxon>
        <taxon>Streptomycetaceae</taxon>
        <taxon>Streptomyces</taxon>
    </lineage>
</organism>
<gene>
    <name evidence="1" type="ORF">ACIGXA_16715</name>
</gene>
<proteinExistence type="predicted"/>